<dbReference type="AlphaFoldDB" id="A0A3B9H1M0"/>
<accession>A0A3B9H1M0</accession>
<reference evidence="1 2" key="1">
    <citation type="journal article" date="2018" name="Nat. Biotechnol.">
        <title>A standardized bacterial taxonomy based on genome phylogeny substantially revises the tree of life.</title>
        <authorList>
            <person name="Parks D.H."/>
            <person name="Chuvochina M."/>
            <person name="Waite D.W."/>
            <person name="Rinke C."/>
            <person name="Skarshewski A."/>
            <person name="Chaumeil P.A."/>
            <person name="Hugenholtz P."/>
        </authorList>
    </citation>
    <scope>NUCLEOTIDE SEQUENCE [LARGE SCALE GENOMIC DNA]</scope>
    <source>
        <strain evidence="1">UBA8733</strain>
    </source>
</reference>
<dbReference type="Proteomes" id="UP000259610">
    <property type="component" value="Unassembled WGS sequence"/>
</dbReference>
<evidence type="ECO:0000313" key="1">
    <source>
        <dbReference type="EMBL" id="HAE28346.1"/>
    </source>
</evidence>
<dbReference type="EMBL" id="DMAN01000320">
    <property type="protein sequence ID" value="HAE28346.1"/>
    <property type="molecule type" value="Genomic_DNA"/>
</dbReference>
<feature type="non-terminal residue" evidence="1">
    <location>
        <position position="1"/>
    </location>
</feature>
<proteinExistence type="predicted"/>
<organism evidence="1 2">
    <name type="scientific">Hyphomonas adhaerens</name>
    <dbReference type="NCBI Taxonomy" id="81029"/>
    <lineage>
        <taxon>Bacteria</taxon>
        <taxon>Pseudomonadati</taxon>
        <taxon>Pseudomonadota</taxon>
        <taxon>Alphaproteobacteria</taxon>
        <taxon>Hyphomonadales</taxon>
        <taxon>Hyphomonadaceae</taxon>
        <taxon>Hyphomonas</taxon>
    </lineage>
</organism>
<name>A0A3B9H1M0_9PROT</name>
<evidence type="ECO:0000313" key="2">
    <source>
        <dbReference type="Proteomes" id="UP000259610"/>
    </source>
</evidence>
<sequence>FYRQGKLHLDDMISDRIGLDGITGALQNLKDNKGTVARQVVMFD</sequence>
<comment type="caution">
    <text evidence="1">The sequence shown here is derived from an EMBL/GenBank/DDBJ whole genome shotgun (WGS) entry which is preliminary data.</text>
</comment>
<protein>
    <submittedName>
        <fullName evidence="1">Alcohol dehydrogenase</fullName>
    </submittedName>
</protein>
<gene>
    <name evidence="1" type="ORF">DCG58_14375</name>
</gene>